<dbReference type="Pfam" id="PF04030">
    <property type="entry name" value="ALO"/>
    <property type="match status" value="1"/>
</dbReference>
<dbReference type="Proteomes" id="UP000070339">
    <property type="component" value="Unassembled WGS sequence"/>
</dbReference>
<sequence>MREIRRLIDAQGWQIAFPLELRTTASDDVALSTANGRESMYIAFHVPRFKNPYEYMPKVEPILKAAGGRPHWGKMNTLTRADFSALYPRFDEFCALREELDPQWRFGSDYTRRVFG</sequence>
<protein>
    <submittedName>
        <fullName evidence="3">D-arabinono-1,4-lactone oxidase family protein</fullName>
    </submittedName>
</protein>
<comment type="caution">
    <text evidence="3">The sequence shown here is derived from an EMBL/GenBank/DDBJ whole genome shotgun (WGS) entry which is preliminary data.</text>
</comment>
<dbReference type="InterPro" id="IPR010031">
    <property type="entry name" value="FAD_lactone_oxidase-like"/>
</dbReference>
<dbReference type="PANTHER" id="PTHR43762">
    <property type="entry name" value="L-GULONOLACTONE OXIDASE"/>
    <property type="match status" value="1"/>
</dbReference>
<keyword evidence="1" id="KW-0560">Oxidoreductase</keyword>
<gene>
    <name evidence="3" type="ORF">WM41_0925</name>
</gene>
<organism evidence="3 4">
    <name type="scientific">Corynebacterium simulans</name>
    <dbReference type="NCBI Taxonomy" id="146827"/>
    <lineage>
        <taxon>Bacteria</taxon>
        <taxon>Bacillati</taxon>
        <taxon>Actinomycetota</taxon>
        <taxon>Actinomycetes</taxon>
        <taxon>Mycobacteriales</taxon>
        <taxon>Corynebacteriaceae</taxon>
        <taxon>Corynebacterium</taxon>
    </lineage>
</organism>
<keyword evidence="4" id="KW-1185">Reference proteome</keyword>
<dbReference type="InterPro" id="IPR016171">
    <property type="entry name" value="Vanillyl_alc_oxidase_C-sub2"/>
</dbReference>
<dbReference type="Gene3D" id="1.10.45.10">
    <property type="entry name" value="Vanillyl-alcohol Oxidase, Chain A, domain 4"/>
    <property type="match status" value="1"/>
</dbReference>
<name>A0ABR5VA31_9CORY</name>
<evidence type="ECO:0000259" key="2">
    <source>
        <dbReference type="Pfam" id="PF04030"/>
    </source>
</evidence>
<evidence type="ECO:0000256" key="1">
    <source>
        <dbReference type="ARBA" id="ARBA00023002"/>
    </source>
</evidence>
<evidence type="ECO:0000313" key="4">
    <source>
        <dbReference type="Proteomes" id="UP000070339"/>
    </source>
</evidence>
<dbReference type="Gene3D" id="3.30.70.2520">
    <property type="match status" value="1"/>
</dbReference>
<dbReference type="InterPro" id="IPR007173">
    <property type="entry name" value="ALO_C"/>
</dbReference>
<feature type="domain" description="D-arabinono-1,4-lactone oxidase C-terminal" evidence="2">
    <location>
        <begin position="1"/>
        <end position="114"/>
    </location>
</feature>
<reference evidence="3 4" key="1">
    <citation type="journal article" date="2016" name="Int. J. Syst. Evol. Microbiol.">
        <title>Resolving the Complexity of Human Skin Metagenomes Using Single-Molecule Sequencing.</title>
        <authorList>
            <consortium name="NISC Comparative Sequencing Program"/>
            <person name="Tsai Y.C."/>
            <person name="Conlan S."/>
            <person name="Deming C."/>
            <person name="Segre J.A."/>
            <person name="Kong H.H."/>
            <person name="Korlach J."/>
            <person name="Oh J."/>
        </authorList>
    </citation>
    <scope>NUCLEOTIDE SEQUENCE [LARGE SCALE GENOMIC DNA]</scope>
    <source>
        <strain evidence="3 4">1B08</strain>
    </source>
</reference>
<evidence type="ECO:0000313" key="3">
    <source>
        <dbReference type="EMBL" id="KXU18371.1"/>
    </source>
</evidence>
<accession>A0ABR5VA31</accession>
<dbReference type="EMBL" id="LTEB01000024">
    <property type="protein sequence ID" value="KXU18371.1"/>
    <property type="molecule type" value="Genomic_DNA"/>
</dbReference>
<dbReference type="PANTHER" id="PTHR43762:SF1">
    <property type="entry name" value="D-ARABINONO-1,4-LACTONE OXIDASE"/>
    <property type="match status" value="1"/>
</dbReference>
<proteinExistence type="predicted"/>